<reference evidence="3" key="1">
    <citation type="journal article" date="2015" name="Genome Announc.">
        <title>Draft whole-genome sequence of the biocontrol agent Trichoderma harzianum T6776.</title>
        <authorList>
            <person name="Baroncelli R."/>
            <person name="Piaggeschi G."/>
            <person name="Fiorini L."/>
            <person name="Bertolini E."/>
            <person name="Zapparata A."/>
            <person name="Pe M.E."/>
            <person name="Sarrocco S."/>
            <person name="Vannacci G."/>
        </authorList>
    </citation>
    <scope>NUCLEOTIDE SEQUENCE [LARGE SCALE GENOMIC DNA]</scope>
    <source>
        <strain evidence="3">T6776</strain>
    </source>
</reference>
<evidence type="ECO:0000256" key="1">
    <source>
        <dbReference type="SAM" id="Phobius"/>
    </source>
</evidence>
<feature type="transmembrane region" description="Helical" evidence="1">
    <location>
        <begin position="61"/>
        <end position="82"/>
    </location>
</feature>
<dbReference type="AlphaFoldDB" id="A0A0F9XI22"/>
<dbReference type="Proteomes" id="UP000034112">
    <property type="component" value="Unassembled WGS sequence"/>
</dbReference>
<dbReference type="OrthoDB" id="4829316at2759"/>
<protein>
    <submittedName>
        <fullName evidence="2">Uncharacterized protein</fullName>
    </submittedName>
</protein>
<comment type="caution">
    <text evidence="2">The sequence shown here is derived from an EMBL/GenBank/DDBJ whole genome shotgun (WGS) entry which is preliminary data.</text>
</comment>
<keyword evidence="1" id="KW-0812">Transmembrane</keyword>
<proteinExistence type="predicted"/>
<keyword evidence="1" id="KW-0472">Membrane</keyword>
<evidence type="ECO:0000313" key="3">
    <source>
        <dbReference type="Proteomes" id="UP000034112"/>
    </source>
</evidence>
<gene>
    <name evidence="2" type="ORF">THAR02_03727</name>
</gene>
<evidence type="ECO:0000313" key="2">
    <source>
        <dbReference type="EMBL" id="KKP04135.1"/>
    </source>
</evidence>
<keyword evidence="1" id="KW-1133">Transmembrane helix</keyword>
<name>A0A0F9XI22_TRIHA</name>
<accession>A0A0F9XI22</accession>
<dbReference type="OMA" id="PYERIPT"/>
<dbReference type="EMBL" id="JOKZ01000086">
    <property type="protein sequence ID" value="KKP04135.1"/>
    <property type="molecule type" value="Genomic_DNA"/>
</dbReference>
<sequence length="89" mass="10021">MSAATVTRAAASTVRKPISFYTQVRRMGRVFESHPYERFATTMKPAKPDYYKNISFTAGKVVTYFPIIGAMLGWPVLCKWALDGQIGRL</sequence>
<organism evidence="2 3">
    <name type="scientific">Trichoderma harzianum</name>
    <name type="common">Hypocrea lixii</name>
    <dbReference type="NCBI Taxonomy" id="5544"/>
    <lineage>
        <taxon>Eukaryota</taxon>
        <taxon>Fungi</taxon>
        <taxon>Dikarya</taxon>
        <taxon>Ascomycota</taxon>
        <taxon>Pezizomycotina</taxon>
        <taxon>Sordariomycetes</taxon>
        <taxon>Hypocreomycetidae</taxon>
        <taxon>Hypocreales</taxon>
        <taxon>Hypocreaceae</taxon>
        <taxon>Trichoderma</taxon>
    </lineage>
</organism>